<evidence type="ECO:0000256" key="3">
    <source>
        <dbReference type="ARBA" id="ARBA00022970"/>
    </source>
</evidence>
<comment type="subcellular location">
    <subcellularLocation>
        <location evidence="1">Membrane</location>
        <topology evidence="1">Multi-pass membrane protein</topology>
    </subcellularLocation>
</comment>
<dbReference type="OrthoDB" id="9809799at2"/>
<dbReference type="PANTHER" id="PTHR30614">
    <property type="entry name" value="MEMBRANE COMPONENT OF AMINO ACID ABC TRANSPORTER"/>
    <property type="match status" value="1"/>
</dbReference>
<feature type="transmembrane region" description="Helical" evidence="6">
    <location>
        <begin position="169"/>
        <end position="197"/>
    </location>
</feature>
<dbReference type="AlphaFoldDB" id="A0A4R1YZ61"/>
<dbReference type="InterPro" id="IPR043429">
    <property type="entry name" value="ArtM/GltK/GlnP/TcyL/YhdX-like"/>
</dbReference>
<dbReference type="SUPFAM" id="SSF161098">
    <property type="entry name" value="MetI-like"/>
    <property type="match status" value="1"/>
</dbReference>
<feature type="transmembrane region" description="Helical" evidence="6">
    <location>
        <begin position="127"/>
        <end position="149"/>
    </location>
</feature>
<feature type="transmembrane region" description="Helical" evidence="6">
    <location>
        <begin position="20"/>
        <end position="42"/>
    </location>
</feature>
<proteinExistence type="predicted"/>
<dbReference type="InterPro" id="IPR035906">
    <property type="entry name" value="MetI-like_sf"/>
</dbReference>
<dbReference type="EMBL" id="SLVM01000005">
    <property type="protein sequence ID" value="TCM86133.1"/>
    <property type="molecule type" value="Genomic_DNA"/>
</dbReference>
<evidence type="ECO:0000256" key="1">
    <source>
        <dbReference type="ARBA" id="ARBA00004141"/>
    </source>
</evidence>
<feature type="transmembrane region" description="Helical" evidence="6">
    <location>
        <begin position="85"/>
        <end position="106"/>
    </location>
</feature>
<keyword evidence="2 6" id="KW-0812">Transmembrane</keyword>
<feature type="transmembrane region" description="Helical" evidence="6">
    <location>
        <begin position="54"/>
        <end position="73"/>
    </location>
</feature>
<keyword evidence="5 6" id="KW-0472">Membrane</keyword>
<dbReference type="GO" id="GO:0006865">
    <property type="term" value="P:amino acid transport"/>
    <property type="evidence" value="ECO:0007669"/>
    <property type="project" value="UniProtKB-KW"/>
</dbReference>
<dbReference type="GO" id="GO:0055085">
    <property type="term" value="P:transmembrane transport"/>
    <property type="evidence" value="ECO:0007669"/>
    <property type="project" value="InterPro"/>
</dbReference>
<dbReference type="Gene3D" id="1.10.3720.10">
    <property type="entry name" value="MetI-like"/>
    <property type="match status" value="1"/>
</dbReference>
<accession>A0A4R1YZ61</accession>
<keyword evidence="3" id="KW-0029">Amino-acid transport</keyword>
<protein>
    <submittedName>
        <fullName evidence="7">Amino acid ABC transporter membrane protein 2 (PAAT family)</fullName>
    </submittedName>
</protein>
<dbReference type="Proteomes" id="UP000295277">
    <property type="component" value="Unassembled WGS sequence"/>
</dbReference>
<evidence type="ECO:0000313" key="7">
    <source>
        <dbReference type="EMBL" id="TCM86133.1"/>
    </source>
</evidence>
<organism evidence="7 8">
    <name type="scientific">Rhodovulum steppense</name>
    <dbReference type="NCBI Taxonomy" id="540251"/>
    <lineage>
        <taxon>Bacteria</taxon>
        <taxon>Pseudomonadati</taxon>
        <taxon>Pseudomonadota</taxon>
        <taxon>Alphaproteobacteria</taxon>
        <taxon>Rhodobacterales</taxon>
        <taxon>Paracoccaceae</taxon>
        <taxon>Rhodovulum</taxon>
    </lineage>
</organism>
<dbReference type="RefSeq" id="WP_132693930.1">
    <property type="nucleotide sequence ID" value="NZ_SLVM01000005.1"/>
</dbReference>
<evidence type="ECO:0000256" key="2">
    <source>
        <dbReference type="ARBA" id="ARBA00022692"/>
    </source>
</evidence>
<keyword evidence="4 6" id="KW-1133">Transmembrane helix</keyword>
<evidence type="ECO:0000313" key="8">
    <source>
        <dbReference type="Proteomes" id="UP000295277"/>
    </source>
</evidence>
<evidence type="ECO:0000256" key="6">
    <source>
        <dbReference type="SAM" id="Phobius"/>
    </source>
</evidence>
<reference evidence="7 8" key="1">
    <citation type="submission" date="2019-03" db="EMBL/GenBank/DDBJ databases">
        <title>Genomic Encyclopedia of Type Strains, Phase IV (KMG-IV): sequencing the most valuable type-strain genomes for metagenomic binning, comparative biology and taxonomic classification.</title>
        <authorList>
            <person name="Goeker M."/>
        </authorList>
    </citation>
    <scope>NUCLEOTIDE SEQUENCE [LARGE SCALE GENOMIC DNA]</scope>
    <source>
        <strain evidence="7 8">DSM 21153</strain>
    </source>
</reference>
<name>A0A4R1YZ61_9RHOB</name>
<keyword evidence="8" id="KW-1185">Reference proteome</keyword>
<evidence type="ECO:0000256" key="4">
    <source>
        <dbReference type="ARBA" id="ARBA00022989"/>
    </source>
</evidence>
<dbReference type="GO" id="GO:0016020">
    <property type="term" value="C:membrane"/>
    <property type="evidence" value="ECO:0007669"/>
    <property type="project" value="UniProtKB-SubCell"/>
</dbReference>
<evidence type="ECO:0000256" key="5">
    <source>
        <dbReference type="ARBA" id="ARBA00023136"/>
    </source>
</evidence>
<gene>
    <name evidence="7" type="ORF">EV216_10598</name>
</gene>
<comment type="caution">
    <text evidence="7">The sequence shown here is derived from an EMBL/GenBank/DDBJ whole genome shotgun (WGS) entry which is preliminary data.</text>
</comment>
<keyword evidence="3" id="KW-0813">Transport</keyword>
<dbReference type="PANTHER" id="PTHR30614:SF0">
    <property type="entry name" value="L-CYSTINE TRANSPORT SYSTEM PERMEASE PROTEIN TCYL"/>
    <property type="match status" value="1"/>
</dbReference>
<sequence>MIEILIERTPFLAGGFARNLLISAVSMGLGTLVGAALGLLRFRRFRATLRAEHVLTNVCRNVPSFVLLYYMAFMLPSEIEIGDSIVAVPVWLKAALALTLPVVGFASDQTLGYLQQRETGTAGAGETFVIAWIQYFLIIIMASATASVIGVDEIVGRANLILARDDSPVFMLATYLYVSAWFILVGLAISGLMLWLFRRRAAGA</sequence>